<evidence type="ECO:0000256" key="10">
    <source>
        <dbReference type="ARBA" id="ARBA00022729"/>
    </source>
</evidence>
<dbReference type="PANTHER" id="PTHR19237">
    <property type="entry name" value="NUCLEOBINDIN"/>
    <property type="match status" value="1"/>
</dbReference>
<evidence type="ECO:0000256" key="14">
    <source>
        <dbReference type="ARBA" id="ARBA00023125"/>
    </source>
</evidence>
<sequence length="482" mass="57676">MINIVESTYLIRLWIFVAIIVLASSLPVDPKPKKPDSVNEIPDTNEKLENVLEYERYLKEVVNLLESDKDFREKLDKADEADIRSGKIAQELEYVNHNVRSKLHELKRQELERLRHLAIKQYELSNGIDRAHIKIPEHLDHENAHTFEIEDLKRLILKTSQDLAENDRKRREEFKEYELQKEFEKQEKLRELDEEHKKQYLEELKKQQEKHNKHEKLHHPGSKDQLEEVWEKQDHMDGQEFDPKAFFMLHDLDGNNFWDENEVKALFIKELDKVYQSGVPEDDLRERAEEMERMREHVFKEADTNHDGLISYQEFLDQTKRDEFQRDPGWDTVDNVPQYTHEEYLEFERRRHEEIQRLIAEGKLPAHPNMPHGSYDPNQIPEHLKHAPPPPPHFQENQPYNPSNQHQVVNLNQNQIYNVHDNNQNENQFNQQQLKNSQPHIPNQHQSNTQNLNGKFDKKEHAPQASQNYNNAINEKQNIEQH</sequence>
<feature type="region of interest" description="Disordered" evidence="17">
    <location>
        <begin position="432"/>
        <end position="482"/>
    </location>
</feature>
<dbReference type="GO" id="GO:0005085">
    <property type="term" value="F:guanyl-nucleotide exchange factor activity"/>
    <property type="evidence" value="ECO:0007669"/>
    <property type="project" value="UniProtKB-KW"/>
</dbReference>
<evidence type="ECO:0000256" key="2">
    <source>
        <dbReference type="ARBA" id="ARBA00004496"/>
    </source>
</evidence>
<dbReference type="Gene3D" id="1.10.238.10">
    <property type="entry name" value="EF-hand"/>
    <property type="match status" value="1"/>
</dbReference>
<evidence type="ECO:0000256" key="4">
    <source>
        <dbReference type="ARBA" id="ARBA00004613"/>
    </source>
</evidence>
<dbReference type="Pfam" id="PF13499">
    <property type="entry name" value="EF-hand_7"/>
    <property type="match status" value="1"/>
</dbReference>
<keyword evidence="15 18" id="KW-0472">Membrane</keyword>
<feature type="region of interest" description="Disordered" evidence="17">
    <location>
        <begin position="362"/>
        <end position="405"/>
    </location>
</feature>
<dbReference type="GO" id="GO:0005509">
    <property type="term" value="F:calcium ion binding"/>
    <property type="evidence" value="ECO:0007669"/>
    <property type="project" value="InterPro"/>
</dbReference>
<dbReference type="InterPro" id="IPR002048">
    <property type="entry name" value="EF_hand_dom"/>
</dbReference>
<dbReference type="PANTHER" id="PTHR19237:SF20">
    <property type="entry name" value="NUCLEOBINDIN 1"/>
    <property type="match status" value="1"/>
</dbReference>
<dbReference type="InterPro" id="IPR057576">
    <property type="entry name" value="NUCB1_N"/>
</dbReference>
<keyword evidence="18" id="KW-1133">Transmembrane helix</keyword>
<feature type="transmembrane region" description="Helical" evidence="18">
    <location>
        <begin position="9"/>
        <end position="28"/>
    </location>
</feature>
<evidence type="ECO:0000256" key="3">
    <source>
        <dbReference type="ARBA" id="ARBA00004555"/>
    </source>
</evidence>
<comment type="similarity">
    <text evidence="5">Belongs to the nucleobindin family.</text>
</comment>
<dbReference type="GO" id="GO:0070062">
    <property type="term" value="C:extracellular exosome"/>
    <property type="evidence" value="ECO:0007669"/>
    <property type="project" value="TreeGrafter"/>
</dbReference>
<evidence type="ECO:0000256" key="8">
    <source>
        <dbReference type="ARBA" id="ARBA00022553"/>
    </source>
</evidence>
<reference evidence="20" key="1">
    <citation type="submission" date="2018-07" db="EMBL/GenBank/DDBJ databases">
        <authorList>
            <person name="Quirk P.G."/>
            <person name="Krulwich T.A."/>
        </authorList>
    </citation>
    <scope>NUCLEOTIDE SEQUENCE</scope>
</reference>
<feature type="domain" description="EF-hand" evidence="19">
    <location>
        <begin position="290"/>
        <end position="325"/>
    </location>
</feature>
<feature type="compositionally biased region" description="Polar residues" evidence="17">
    <location>
        <begin position="464"/>
        <end position="476"/>
    </location>
</feature>
<evidence type="ECO:0000256" key="18">
    <source>
        <dbReference type="SAM" id="Phobius"/>
    </source>
</evidence>
<evidence type="ECO:0000313" key="20">
    <source>
        <dbReference type="EMBL" id="SSX20256.1"/>
    </source>
</evidence>
<feature type="coiled-coil region" evidence="16">
    <location>
        <begin position="190"/>
        <end position="217"/>
    </location>
</feature>
<keyword evidence="12" id="KW-0106">Calcium</keyword>
<gene>
    <name evidence="20" type="primary">CSON000905</name>
</gene>
<evidence type="ECO:0000256" key="12">
    <source>
        <dbReference type="ARBA" id="ARBA00022837"/>
    </source>
</evidence>
<evidence type="ECO:0000256" key="7">
    <source>
        <dbReference type="ARBA" id="ARBA00022525"/>
    </source>
</evidence>
<dbReference type="CDD" id="cd00051">
    <property type="entry name" value="EFh"/>
    <property type="match status" value="1"/>
</dbReference>
<dbReference type="VEuPathDB" id="VectorBase:CSON000905"/>
<comment type="subcellular location">
    <subcellularLocation>
        <location evidence="2">Cytoplasm</location>
    </subcellularLocation>
    <subcellularLocation>
        <location evidence="3">Golgi apparatus</location>
    </subcellularLocation>
    <subcellularLocation>
        <location evidence="1">Membrane</location>
        <topology evidence="1">Peripheral membrane protein</topology>
    </subcellularLocation>
    <subcellularLocation>
        <location evidence="4">Secreted</location>
    </subcellularLocation>
</comment>
<keyword evidence="6" id="KW-0963">Cytoplasm</keyword>
<evidence type="ECO:0000256" key="1">
    <source>
        <dbReference type="ARBA" id="ARBA00004170"/>
    </source>
</evidence>
<dbReference type="OMA" id="KHADHPR"/>
<dbReference type="InterPro" id="IPR018247">
    <property type="entry name" value="EF_Hand_1_Ca_BS"/>
</dbReference>
<evidence type="ECO:0000256" key="9">
    <source>
        <dbReference type="ARBA" id="ARBA00022658"/>
    </source>
</evidence>
<keyword evidence="9" id="KW-0344">Guanine-nucleotide releasing factor</keyword>
<evidence type="ECO:0000259" key="19">
    <source>
        <dbReference type="PROSITE" id="PS50222"/>
    </source>
</evidence>
<proteinExistence type="inferred from homology"/>
<keyword evidence="10" id="KW-0732">Signal</keyword>
<dbReference type="InterPro" id="IPR040250">
    <property type="entry name" value="Nucleobindin"/>
</dbReference>
<name>A0A336LQC7_CULSO</name>
<keyword evidence="18" id="KW-0812">Transmembrane</keyword>
<dbReference type="GO" id="GO:0005793">
    <property type="term" value="C:endoplasmic reticulum-Golgi intermediate compartment"/>
    <property type="evidence" value="ECO:0007669"/>
    <property type="project" value="TreeGrafter"/>
</dbReference>
<dbReference type="PROSITE" id="PS00018">
    <property type="entry name" value="EF_HAND_1"/>
    <property type="match status" value="1"/>
</dbReference>
<dbReference type="GO" id="GO:0016020">
    <property type="term" value="C:membrane"/>
    <property type="evidence" value="ECO:0007669"/>
    <property type="project" value="UniProtKB-SubCell"/>
</dbReference>
<keyword evidence="16" id="KW-0175">Coiled coil</keyword>
<dbReference type="GO" id="GO:0003677">
    <property type="term" value="F:DNA binding"/>
    <property type="evidence" value="ECO:0007669"/>
    <property type="project" value="UniProtKB-KW"/>
</dbReference>
<accession>A0A336LQC7</accession>
<keyword evidence="7" id="KW-0964">Secreted</keyword>
<protein>
    <submittedName>
        <fullName evidence="20">CSON000905 protein</fullName>
    </submittedName>
</protein>
<evidence type="ECO:0000256" key="11">
    <source>
        <dbReference type="ARBA" id="ARBA00022737"/>
    </source>
</evidence>
<dbReference type="PROSITE" id="PS50222">
    <property type="entry name" value="EF_HAND_2"/>
    <property type="match status" value="1"/>
</dbReference>
<evidence type="ECO:0000256" key="13">
    <source>
        <dbReference type="ARBA" id="ARBA00023034"/>
    </source>
</evidence>
<evidence type="ECO:0000256" key="17">
    <source>
        <dbReference type="SAM" id="MobiDB-lite"/>
    </source>
</evidence>
<feature type="compositionally biased region" description="Polar residues" evidence="17">
    <location>
        <begin position="434"/>
        <end position="453"/>
    </location>
</feature>
<keyword evidence="11" id="KW-0677">Repeat</keyword>
<dbReference type="Pfam" id="PF25434">
    <property type="entry name" value="NUCB1_N"/>
    <property type="match status" value="1"/>
</dbReference>
<dbReference type="EMBL" id="UFQT01000114">
    <property type="protein sequence ID" value="SSX20256.1"/>
    <property type="molecule type" value="Genomic_DNA"/>
</dbReference>
<evidence type="ECO:0000256" key="6">
    <source>
        <dbReference type="ARBA" id="ARBA00022490"/>
    </source>
</evidence>
<evidence type="ECO:0000256" key="16">
    <source>
        <dbReference type="SAM" id="Coils"/>
    </source>
</evidence>
<evidence type="ECO:0000256" key="5">
    <source>
        <dbReference type="ARBA" id="ARBA00008063"/>
    </source>
</evidence>
<organism evidence="20">
    <name type="scientific">Culicoides sonorensis</name>
    <name type="common">Biting midge</name>
    <dbReference type="NCBI Taxonomy" id="179676"/>
    <lineage>
        <taxon>Eukaryota</taxon>
        <taxon>Metazoa</taxon>
        <taxon>Ecdysozoa</taxon>
        <taxon>Arthropoda</taxon>
        <taxon>Hexapoda</taxon>
        <taxon>Insecta</taxon>
        <taxon>Pterygota</taxon>
        <taxon>Neoptera</taxon>
        <taxon>Endopterygota</taxon>
        <taxon>Diptera</taxon>
        <taxon>Nematocera</taxon>
        <taxon>Chironomoidea</taxon>
        <taxon>Ceratopogonidae</taxon>
        <taxon>Ceratopogoninae</taxon>
        <taxon>Culicoides</taxon>
        <taxon>Monoculicoides</taxon>
    </lineage>
</organism>
<dbReference type="GO" id="GO:0005794">
    <property type="term" value="C:Golgi apparatus"/>
    <property type="evidence" value="ECO:0007669"/>
    <property type="project" value="UniProtKB-SubCell"/>
</dbReference>
<keyword evidence="8" id="KW-0597">Phosphoprotein</keyword>
<keyword evidence="14" id="KW-0238">DNA-binding</keyword>
<evidence type="ECO:0000256" key="15">
    <source>
        <dbReference type="ARBA" id="ARBA00023136"/>
    </source>
</evidence>
<dbReference type="InterPro" id="IPR011992">
    <property type="entry name" value="EF-hand-dom_pair"/>
</dbReference>
<dbReference type="AlphaFoldDB" id="A0A336LQC7"/>
<keyword evidence="13" id="KW-0333">Golgi apparatus</keyword>
<dbReference type="SUPFAM" id="SSF47473">
    <property type="entry name" value="EF-hand"/>
    <property type="match status" value="1"/>
</dbReference>